<sequence length="148" mass="17213">LFRSFEREEKPLELEKGEKRNLKTVDVGVVIFPKKMGGIRSKEINRNLSIHLTTKRIIARNSWNEYFLDLPLDSIKGVELVKLIATRYIRVRFLEKGKQKDALIFVGDNKGTQLWLERLGRLGVKELSKKEQEEESFLGDIGEIKDEI</sequence>
<organism evidence="1">
    <name type="scientific">marine sediment metagenome</name>
    <dbReference type="NCBI Taxonomy" id="412755"/>
    <lineage>
        <taxon>unclassified sequences</taxon>
        <taxon>metagenomes</taxon>
        <taxon>ecological metagenomes</taxon>
    </lineage>
</organism>
<accession>X0V8W1</accession>
<feature type="non-terminal residue" evidence="1">
    <location>
        <position position="1"/>
    </location>
</feature>
<proteinExistence type="predicted"/>
<gene>
    <name evidence="1" type="ORF">S01H1_59557</name>
</gene>
<dbReference type="AlphaFoldDB" id="X0V8W1"/>
<name>X0V8W1_9ZZZZ</name>
<evidence type="ECO:0000313" key="1">
    <source>
        <dbReference type="EMBL" id="GAG14594.1"/>
    </source>
</evidence>
<reference evidence="1" key="1">
    <citation type="journal article" date="2014" name="Front. Microbiol.">
        <title>High frequency of phylogenetically diverse reductive dehalogenase-homologous genes in deep subseafloor sedimentary metagenomes.</title>
        <authorList>
            <person name="Kawai M."/>
            <person name="Futagami T."/>
            <person name="Toyoda A."/>
            <person name="Takaki Y."/>
            <person name="Nishi S."/>
            <person name="Hori S."/>
            <person name="Arai W."/>
            <person name="Tsubouchi T."/>
            <person name="Morono Y."/>
            <person name="Uchiyama I."/>
            <person name="Ito T."/>
            <person name="Fujiyama A."/>
            <person name="Inagaki F."/>
            <person name="Takami H."/>
        </authorList>
    </citation>
    <scope>NUCLEOTIDE SEQUENCE</scope>
    <source>
        <strain evidence="1">Expedition CK06-06</strain>
    </source>
</reference>
<protein>
    <submittedName>
        <fullName evidence="1">Uncharacterized protein</fullName>
    </submittedName>
</protein>
<comment type="caution">
    <text evidence="1">The sequence shown here is derived from an EMBL/GenBank/DDBJ whole genome shotgun (WGS) entry which is preliminary data.</text>
</comment>
<dbReference type="EMBL" id="BARS01038958">
    <property type="protein sequence ID" value="GAG14594.1"/>
    <property type="molecule type" value="Genomic_DNA"/>
</dbReference>